<evidence type="ECO:0000313" key="7">
    <source>
        <dbReference type="Proteomes" id="UP000751190"/>
    </source>
</evidence>
<dbReference type="PANTHER" id="PTHR11655:SF14">
    <property type="entry name" value="LARGE RIBOSOMAL SUBUNIT PROTEIN UL6M"/>
    <property type="match status" value="1"/>
</dbReference>
<evidence type="ECO:0000313" key="6">
    <source>
        <dbReference type="EMBL" id="KAG8467803.1"/>
    </source>
</evidence>
<feature type="domain" description="Large ribosomal subunit protein uL6 alpha-beta" evidence="5">
    <location>
        <begin position="55"/>
        <end position="116"/>
    </location>
</feature>
<dbReference type="OrthoDB" id="540873at2759"/>
<gene>
    <name evidence="6" type="ORF">KFE25_006855</name>
</gene>
<comment type="similarity">
    <text evidence="1 4">Belongs to the universal ribosomal protein uL6 family.</text>
</comment>
<dbReference type="InterPro" id="IPR000702">
    <property type="entry name" value="Ribosomal_uL6-like"/>
</dbReference>
<dbReference type="Gene3D" id="3.90.930.12">
    <property type="entry name" value="Ribosomal protein L6, alpha-beta domain"/>
    <property type="match status" value="2"/>
</dbReference>
<dbReference type="OMA" id="RERHGLC"/>
<dbReference type="InterPro" id="IPR020040">
    <property type="entry name" value="Ribosomal_uL6_a/b-dom"/>
</dbReference>
<dbReference type="GO" id="GO:0019843">
    <property type="term" value="F:rRNA binding"/>
    <property type="evidence" value="ECO:0007669"/>
    <property type="project" value="InterPro"/>
</dbReference>
<proteinExistence type="inferred from homology"/>
<dbReference type="GO" id="GO:0003735">
    <property type="term" value="F:structural constituent of ribosome"/>
    <property type="evidence" value="ECO:0007669"/>
    <property type="project" value="InterPro"/>
</dbReference>
<keyword evidence="2 4" id="KW-0689">Ribosomal protein</keyword>
<evidence type="ECO:0000259" key="5">
    <source>
        <dbReference type="Pfam" id="PF00347"/>
    </source>
</evidence>
<feature type="domain" description="Large ribosomal subunit protein uL6 alpha-beta" evidence="5">
    <location>
        <begin position="124"/>
        <end position="202"/>
    </location>
</feature>
<evidence type="ECO:0000256" key="2">
    <source>
        <dbReference type="ARBA" id="ARBA00022980"/>
    </source>
</evidence>
<dbReference type="PANTHER" id="PTHR11655">
    <property type="entry name" value="60S/50S RIBOSOMAL PROTEIN L6/L9"/>
    <property type="match status" value="1"/>
</dbReference>
<accession>A0A8J5XMM2</accession>
<evidence type="ECO:0000256" key="1">
    <source>
        <dbReference type="ARBA" id="ARBA00009356"/>
    </source>
</evidence>
<dbReference type="AlphaFoldDB" id="A0A8J5XMM2"/>
<keyword evidence="7" id="KW-1185">Reference proteome</keyword>
<dbReference type="NCBIfam" id="TIGR03654">
    <property type="entry name" value="L6_bact"/>
    <property type="match status" value="1"/>
</dbReference>
<dbReference type="PROSITE" id="PS00525">
    <property type="entry name" value="RIBOSOMAL_L6_1"/>
    <property type="match status" value="1"/>
</dbReference>
<organism evidence="6 7">
    <name type="scientific">Diacronema lutheri</name>
    <name type="common">Unicellular marine alga</name>
    <name type="synonym">Monochrysis lutheri</name>
    <dbReference type="NCBI Taxonomy" id="2081491"/>
    <lineage>
        <taxon>Eukaryota</taxon>
        <taxon>Haptista</taxon>
        <taxon>Haptophyta</taxon>
        <taxon>Pavlovophyceae</taxon>
        <taxon>Pavlovales</taxon>
        <taxon>Pavlovaceae</taxon>
        <taxon>Diacronema</taxon>
    </lineage>
</organism>
<keyword evidence="3 4" id="KW-0687">Ribonucleoprotein</keyword>
<dbReference type="InterPro" id="IPR002358">
    <property type="entry name" value="Ribosomal_uL6_CS"/>
</dbReference>
<evidence type="ECO:0000256" key="4">
    <source>
        <dbReference type="RuleBase" id="RU003869"/>
    </source>
</evidence>
<dbReference type="GO" id="GO:0022625">
    <property type="term" value="C:cytosolic large ribosomal subunit"/>
    <property type="evidence" value="ECO:0007669"/>
    <property type="project" value="TreeGrafter"/>
</dbReference>
<sequence>MSRIGQQPVKLPEGARVTVESVPPPTGDLLKYPMTPRLWKIKPRKLEHDFGECALVHVAGPRGTVSTKLHSVVQVRVEGDQVVVSPLCGGTSKCGMTMWGTARALIANMVRGVTRGYTRELEFVGVGFRTALEKGRLVCRLGVSHDVIYELPARFAGTVTLAVPSQTQVVVSGPDKQAVHEVAAQIRDLKRPEPYKGKGIRYAGEVIKLKTGKKK</sequence>
<dbReference type="SUPFAM" id="SSF56053">
    <property type="entry name" value="Ribosomal protein L6"/>
    <property type="match status" value="2"/>
</dbReference>
<protein>
    <recommendedName>
        <fullName evidence="5">Large ribosomal subunit protein uL6 alpha-beta domain-containing protein</fullName>
    </recommendedName>
</protein>
<name>A0A8J5XMM2_DIALT</name>
<dbReference type="InterPro" id="IPR036789">
    <property type="entry name" value="Ribosomal_uL6-like_a/b-dom_sf"/>
</dbReference>
<evidence type="ECO:0000256" key="3">
    <source>
        <dbReference type="ARBA" id="ARBA00023274"/>
    </source>
</evidence>
<comment type="caution">
    <text evidence="6">The sequence shown here is derived from an EMBL/GenBank/DDBJ whole genome shotgun (WGS) entry which is preliminary data.</text>
</comment>
<dbReference type="InterPro" id="IPR019906">
    <property type="entry name" value="Ribosomal_uL6_bac-type"/>
</dbReference>
<dbReference type="GO" id="GO:0002181">
    <property type="term" value="P:cytoplasmic translation"/>
    <property type="evidence" value="ECO:0007669"/>
    <property type="project" value="TreeGrafter"/>
</dbReference>
<dbReference type="Pfam" id="PF00347">
    <property type="entry name" value="Ribosomal_L6"/>
    <property type="match status" value="2"/>
</dbReference>
<dbReference type="EMBL" id="JAGTXO010000005">
    <property type="protein sequence ID" value="KAG8467803.1"/>
    <property type="molecule type" value="Genomic_DNA"/>
</dbReference>
<dbReference type="PRINTS" id="PR00059">
    <property type="entry name" value="RIBOSOMALL6"/>
</dbReference>
<dbReference type="Proteomes" id="UP000751190">
    <property type="component" value="Unassembled WGS sequence"/>
</dbReference>
<reference evidence="6" key="1">
    <citation type="submission" date="2021-05" db="EMBL/GenBank/DDBJ databases">
        <title>The genome of the haptophyte Pavlova lutheri (Diacronema luteri, Pavlovales) - a model for lipid biosynthesis in eukaryotic algae.</title>
        <authorList>
            <person name="Hulatt C.J."/>
            <person name="Posewitz M.C."/>
        </authorList>
    </citation>
    <scope>NUCLEOTIDE SEQUENCE</scope>
    <source>
        <strain evidence="6">NIVA-4/92</strain>
    </source>
</reference>